<evidence type="ECO:0000256" key="2">
    <source>
        <dbReference type="ARBA" id="ARBA00022722"/>
    </source>
</evidence>
<protein>
    <recommendedName>
        <fullName evidence="6 7">Ribonuclease P protein component</fullName>
        <shortName evidence="6">RNase P protein</shortName>
        <shortName evidence="6">RNaseP protein</shortName>
        <ecNumber evidence="6 7">3.1.26.5</ecNumber>
    </recommendedName>
    <alternativeName>
        <fullName evidence="6">Protein C5</fullName>
    </alternativeName>
</protein>
<comment type="catalytic activity">
    <reaction evidence="6">
        <text>Endonucleolytic cleavage of RNA, removing 5'-extranucleotides from tRNA precursor.</text>
        <dbReference type="EC" id="3.1.26.5"/>
    </reaction>
</comment>
<evidence type="ECO:0000256" key="1">
    <source>
        <dbReference type="ARBA" id="ARBA00022694"/>
    </source>
</evidence>
<dbReference type="PANTHER" id="PTHR33992">
    <property type="entry name" value="RIBONUCLEASE P PROTEIN COMPONENT"/>
    <property type="match status" value="1"/>
</dbReference>
<dbReference type="GO" id="GO:0001682">
    <property type="term" value="P:tRNA 5'-leader removal"/>
    <property type="evidence" value="ECO:0007669"/>
    <property type="project" value="UniProtKB-UniRule"/>
</dbReference>
<keyword evidence="5 6" id="KW-0694">RNA-binding</keyword>
<comment type="similarity">
    <text evidence="6">Belongs to the RnpA family.</text>
</comment>
<keyword evidence="9" id="KW-1185">Reference proteome</keyword>
<evidence type="ECO:0000313" key="8">
    <source>
        <dbReference type="EMBL" id="KFI60272.1"/>
    </source>
</evidence>
<evidence type="ECO:0000256" key="4">
    <source>
        <dbReference type="ARBA" id="ARBA00022801"/>
    </source>
</evidence>
<organism evidence="8 9">
    <name type="scientific">Bifidobacterium cuniculi</name>
    <dbReference type="NCBI Taxonomy" id="1688"/>
    <lineage>
        <taxon>Bacteria</taxon>
        <taxon>Bacillati</taxon>
        <taxon>Actinomycetota</taxon>
        <taxon>Actinomycetes</taxon>
        <taxon>Bifidobacteriales</taxon>
        <taxon>Bifidobacteriaceae</taxon>
        <taxon>Bifidobacterium</taxon>
    </lineage>
</organism>
<gene>
    <name evidence="6" type="primary">rnpA</name>
    <name evidence="8" type="ORF">BCUN_1436</name>
</gene>
<dbReference type="Gene3D" id="3.30.230.10">
    <property type="match status" value="1"/>
</dbReference>
<evidence type="ECO:0000256" key="3">
    <source>
        <dbReference type="ARBA" id="ARBA00022759"/>
    </source>
</evidence>
<dbReference type="Proteomes" id="UP000029067">
    <property type="component" value="Unassembled WGS sequence"/>
</dbReference>
<comment type="subunit">
    <text evidence="6">Consists of a catalytic RNA component (M1 or rnpB) and a protein subunit.</text>
</comment>
<dbReference type="eggNOG" id="COG0594">
    <property type="taxonomic scope" value="Bacteria"/>
</dbReference>
<sequence length="118" mass="13354">MMERLKSHEQFVAVLRRRRKVSERDIVVHYRMRPVVDGVAIPERRLGLAVSKGVGNAVTRNRVKRRFRVLAARHQDGLPEGIDIVLRAKPSAAAADFISLDGQVDAAFRAVSRRTEQQ</sequence>
<keyword evidence="1 6" id="KW-0819">tRNA processing</keyword>
<keyword evidence="2 6" id="KW-0540">Nuclease</keyword>
<keyword evidence="4 6" id="KW-0378">Hydrolase</keyword>
<evidence type="ECO:0000256" key="7">
    <source>
        <dbReference type="NCBIfam" id="TIGR00188"/>
    </source>
</evidence>
<evidence type="ECO:0000256" key="5">
    <source>
        <dbReference type="ARBA" id="ARBA00022884"/>
    </source>
</evidence>
<dbReference type="EMBL" id="JGYV01000021">
    <property type="protein sequence ID" value="KFI60272.1"/>
    <property type="molecule type" value="Genomic_DNA"/>
</dbReference>
<dbReference type="SUPFAM" id="SSF54211">
    <property type="entry name" value="Ribosomal protein S5 domain 2-like"/>
    <property type="match status" value="1"/>
</dbReference>
<evidence type="ECO:0000256" key="6">
    <source>
        <dbReference type="HAMAP-Rule" id="MF_00227"/>
    </source>
</evidence>
<comment type="function">
    <text evidence="6">RNaseP catalyzes the removal of the 5'-leader sequence from pre-tRNA to produce the mature 5'-terminus. It can also cleave other RNA substrates such as 4.5S RNA. The protein component plays an auxiliary but essential role in vivo by binding to the 5'-leader sequence and broadening the substrate specificity of the ribozyme.</text>
</comment>
<dbReference type="Pfam" id="PF00825">
    <property type="entry name" value="Ribonuclease_P"/>
    <property type="match status" value="1"/>
</dbReference>
<name>A0A087ANC2_9BIFI</name>
<dbReference type="InterPro" id="IPR014721">
    <property type="entry name" value="Ribsml_uS5_D2-typ_fold_subgr"/>
</dbReference>
<dbReference type="InterPro" id="IPR020568">
    <property type="entry name" value="Ribosomal_Su5_D2-typ_SF"/>
</dbReference>
<dbReference type="STRING" id="1688.BCUN_1436"/>
<proteinExistence type="inferred from homology"/>
<dbReference type="GO" id="GO:0000049">
    <property type="term" value="F:tRNA binding"/>
    <property type="evidence" value="ECO:0007669"/>
    <property type="project" value="UniProtKB-UniRule"/>
</dbReference>
<evidence type="ECO:0000313" key="9">
    <source>
        <dbReference type="Proteomes" id="UP000029067"/>
    </source>
</evidence>
<dbReference type="PANTHER" id="PTHR33992:SF1">
    <property type="entry name" value="RIBONUCLEASE P PROTEIN COMPONENT"/>
    <property type="match status" value="1"/>
</dbReference>
<dbReference type="GO" id="GO:0030677">
    <property type="term" value="C:ribonuclease P complex"/>
    <property type="evidence" value="ECO:0007669"/>
    <property type="project" value="TreeGrafter"/>
</dbReference>
<comment type="caution">
    <text evidence="8">The sequence shown here is derived from an EMBL/GenBank/DDBJ whole genome shotgun (WGS) entry which is preliminary data.</text>
</comment>
<dbReference type="AlphaFoldDB" id="A0A087ANC2"/>
<dbReference type="NCBIfam" id="TIGR00188">
    <property type="entry name" value="rnpA"/>
    <property type="match status" value="1"/>
</dbReference>
<dbReference type="EC" id="3.1.26.5" evidence="6 7"/>
<reference evidence="8 9" key="1">
    <citation type="submission" date="2014-03" db="EMBL/GenBank/DDBJ databases">
        <title>Genomics of Bifidobacteria.</title>
        <authorList>
            <person name="Ventura M."/>
            <person name="Milani C."/>
            <person name="Lugli G.A."/>
        </authorList>
    </citation>
    <scope>NUCLEOTIDE SEQUENCE [LARGE SCALE GENOMIC DNA]</scope>
    <source>
        <strain evidence="8 9">LMG 10738</strain>
    </source>
</reference>
<dbReference type="InterPro" id="IPR000100">
    <property type="entry name" value="RNase_P"/>
</dbReference>
<accession>A0A087ANC2</accession>
<dbReference type="GO" id="GO:0042781">
    <property type="term" value="F:3'-tRNA processing endoribonuclease activity"/>
    <property type="evidence" value="ECO:0007669"/>
    <property type="project" value="TreeGrafter"/>
</dbReference>
<dbReference type="HAMAP" id="MF_00227">
    <property type="entry name" value="RNase_P"/>
    <property type="match status" value="1"/>
</dbReference>
<dbReference type="GO" id="GO:0004526">
    <property type="term" value="F:ribonuclease P activity"/>
    <property type="evidence" value="ECO:0007669"/>
    <property type="project" value="UniProtKB-UniRule"/>
</dbReference>
<keyword evidence="3 6" id="KW-0255">Endonuclease</keyword>